<dbReference type="OrthoDB" id="102511at2759"/>
<gene>
    <name evidence="14" type="ORF">B9G98_04545</name>
</gene>
<evidence type="ECO:0000256" key="2">
    <source>
        <dbReference type="ARBA" id="ARBA00022448"/>
    </source>
</evidence>
<dbReference type="Pfam" id="PF21093">
    <property type="entry name" value="Nup188_N-subdom_III"/>
    <property type="match status" value="2"/>
</dbReference>
<feature type="domain" description="Nucleoporin Nup188 N-terminal subdomain III" evidence="13">
    <location>
        <begin position="457"/>
        <end position="657"/>
    </location>
</feature>
<keyword evidence="15" id="KW-1185">Reference proteome</keyword>
<feature type="region of interest" description="Disordered" evidence="10">
    <location>
        <begin position="39"/>
        <end position="58"/>
    </location>
</feature>
<keyword evidence="4" id="KW-0653">Protein transport</keyword>
<evidence type="ECO:0000256" key="4">
    <source>
        <dbReference type="ARBA" id="ARBA00022927"/>
    </source>
</evidence>
<keyword evidence="3" id="KW-0509">mRNA transport</keyword>
<keyword evidence="5" id="KW-0811">Translocation</keyword>
<evidence type="ECO:0000256" key="6">
    <source>
        <dbReference type="ARBA" id="ARBA00023132"/>
    </source>
</evidence>
<evidence type="ECO:0000256" key="9">
    <source>
        <dbReference type="ARBA" id="ARBA00040174"/>
    </source>
</evidence>
<feature type="domain" description="Nucleoporin Nup188 N-terminal subdomain III" evidence="13">
    <location>
        <begin position="702"/>
        <end position="821"/>
    </location>
</feature>
<comment type="subcellular location">
    <subcellularLocation>
        <location evidence="1">Nucleus</location>
        <location evidence="1">Nuclear pore complex</location>
    </subcellularLocation>
</comment>
<evidence type="ECO:0000256" key="8">
    <source>
        <dbReference type="ARBA" id="ARBA00038387"/>
    </source>
</evidence>
<dbReference type="PANTHER" id="PTHR31431:SF1">
    <property type="entry name" value="NUCLEOPORIN NUP188"/>
    <property type="match status" value="1"/>
</dbReference>
<name>A0A2T0FPL6_9ASCO</name>
<accession>A0A2T0FPL6</accession>
<dbReference type="Proteomes" id="UP000238350">
    <property type="component" value="Unassembled WGS sequence"/>
</dbReference>
<feature type="domain" description="Nucleoporin Nup188 N-terminal" evidence="11">
    <location>
        <begin position="204"/>
        <end position="413"/>
    </location>
</feature>
<evidence type="ECO:0000256" key="3">
    <source>
        <dbReference type="ARBA" id="ARBA00022816"/>
    </source>
</evidence>
<dbReference type="GeneID" id="36518293"/>
<evidence type="ECO:0000259" key="13">
    <source>
        <dbReference type="Pfam" id="PF21093"/>
    </source>
</evidence>
<dbReference type="STRING" id="45607.A0A2T0FPL6"/>
<protein>
    <recommendedName>
        <fullName evidence="9">Nucleoporin NUP188</fullName>
    </recommendedName>
</protein>
<dbReference type="GO" id="GO:0051028">
    <property type="term" value="P:mRNA transport"/>
    <property type="evidence" value="ECO:0007669"/>
    <property type="project" value="UniProtKB-KW"/>
</dbReference>
<evidence type="ECO:0000259" key="12">
    <source>
        <dbReference type="Pfam" id="PF18378"/>
    </source>
</evidence>
<dbReference type="Gene3D" id="1.25.10.70">
    <property type="match status" value="1"/>
</dbReference>
<reference evidence="14 15" key="1">
    <citation type="submission" date="2017-04" db="EMBL/GenBank/DDBJ databases">
        <title>Genome sequencing of [Candida] sorbophila.</title>
        <authorList>
            <person name="Ahn J.O."/>
        </authorList>
    </citation>
    <scope>NUCLEOTIDE SEQUENCE [LARGE SCALE GENOMIC DNA]</scope>
    <source>
        <strain evidence="14 15">DS02</strain>
    </source>
</reference>
<proteinExistence type="inferred from homology"/>
<keyword evidence="7" id="KW-0539">Nucleus</keyword>
<sequence length="1410" mass="155488">MDYEAALHALKFATNSRSLEALDEFLEMHVDCLRRCNTPPTGPERLQSRSATQPNIDEADAKTIASKLSTSEQAVVYAASNSFDGYSLEKIKQSLETAHCSVIKLTTELIKRFDLESDPSERQSTVNRHVPQILADEQFFPRIFDVIGSGKLSPAVLTSLLDLVFTALSYVIPDSSLLIVDWVQKAAVPTGHFSAFSHENFSRAVLISLQFLNVHQDFSYDNEGFSYFKDGDVLLTLHRAFADAPVSIRVVWALVLHNVAVRYSGQPDKSLSGLLEACKAKGCEDLDIKSGEMLKAALDDYGLTELVDLASATGESVQVSQTIADVLQALCHCVYITHDLARAIDMVISPFPILAKGFFANDFIATAVELAKAKVPAALPTFVHLARATGPAANKLVANLDSFVDEVDSSSIDIEGTEAVARSPLTLLAPRTTDGQGAIVLPAKWSGKVLADGERPLVMWNFQYNGWSLLARVLEGSIAGQSTDALAIIRLINTVIPLLDAESTDKLLGSLSASLARGDIVELLATRLEESIGDFSRMEECTVLLGFFVKLTPVLPNRVWTHIACSRLLEQRGEAGFIATVVGGVEIVTHRYDFTLEVVKLTRVLLDHFDSESKLQTDVMQKLLRHLLDVFESFLYWSYKIPRQRDYLMSGIVGVISAAAEGDIGPNAEFLLKNLLGRGPSSARAIRPLLVAITTTTEPAYFKVCSWLVNTRSSQKLEYSLLERKLHDSATQLVQTYYQHPSLRESVLEVLESLVKVGGPDQPSLLTYLGRSGSQLLLDALVHSAGSKLELDDGLVALGSFFTTVARSQQEGLRILLSSGKDVQNAPSAPSSDSPDTFLHALESLAMRKLSPRVLSSVLEALAEGNTRSENVIQRAVDIVEMAYCDAFEPTVEGAYHVLVVARAVQILASLEFNGIKCPTLEKFVRSLTRTRLRGFTEKFFAVQGFDALLHENIHQQFLKLQPQPQPIRQHKCYGPEFGYSLTHLDLCLRQKPEWKTLRPRVAEANINLSFIDAQTVLVRFWRAWCMAVLTQGALEEDLAVVAEIALRANLSDLTVPYFSQGCEMRIDLVFAILHRLHINKKLTFSLEILQEALRLISGSALGIQAVITAPGASSAYKYLLRIVNLELSVFEGTPDPKVRELLLALIDRVVICDARVIASQTTQSTAEATAEYFTEIILCLRQSLALIHDASSTAQPLLQSMLDTGADRAVARLYSYALELQPENPVLGELALLYFLEWLPLATMADHFVANGLLTVILEAPLSRRIQSGNIVASAEPRLHSAWQRGLLMIMLVLLQQLGSRVVPETVLFIEGFGPQIDTCWQQWIQPSGEISIALIGETFLINILLATLASHGRQDTLGRVLPKNELLQAIDHLSSHRKYLSTRVTTSDDQLDQVVEEMEDLRNVISQR</sequence>
<evidence type="ECO:0000256" key="1">
    <source>
        <dbReference type="ARBA" id="ARBA00004567"/>
    </source>
</evidence>
<comment type="caution">
    <text evidence="14">The sequence shown here is derived from an EMBL/GenBank/DDBJ whole genome shotgun (WGS) entry which is preliminary data.</text>
</comment>
<evidence type="ECO:0000313" key="15">
    <source>
        <dbReference type="Proteomes" id="UP000238350"/>
    </source>
</evidence>
<dbReference type="InterPro" id="IPR044840">
    <property type="entry name" value="Nup188"/>
</dbReference>
<dbReference type="Pfam" id="PF10487">
    <property type="entry name" value="Nup188_N"/>
    <property type="match status" value="1"/>
</dbReference>
<dbReference type="RefSeq" id="XP_024666870.1">
    <property type="nucleotide sequence ID" value="XM_024811102.1"/>
</dbReference>
<keyword evidence="2" id="KW-0813">Transport</keyword>
<dbReference type="GO" id="GO:0017056">
    <property type="term" value="F:structural constituent of nuclear pore"/>
    <property type="evidence" value="ECO:0007669"/>
    <property type="project" value="InterPro"/>
</dbReference>
<dbReference type="InterPro" id="IPR048883">
    <property type="entry name" value="Nup188_N-subdom_III"/>
</dbReference>
<evidence type="ECO:0000313" key="14">
    <source>
        <dbReference type="EMBL" id="PRT56925.1"/>
    </source>
</evidence>
<dbReference type="GO" id="GO:0006606">
    <property type="term" value="P:protein import into nucleus"/>
    <property type="evidence" value="ECO:0007669"/>
    <property type="project" value="TreeGrafter"/>
</dbReference>
<dbReference type="GO" id="GO:0044611">
    <property type="term" value="C:nuclear pore inner ring"/>
    <property type="evidence" value="ECO:0007669"/>
    <property type="project" value="TreeGrafter"/>
</dbReference>
<dbReference type="Pfam" id="PF18378">
    <property type="entry name" value="Nup188_C"/>
    <property type="match status" value="1"/>
</dbReference>
<evidence type="ECO:0000256" key="7">
    <source>
        <dbReference type="ARBA" id="ARBA00023242"/>
    </source>
</evidence>
<evidence type="ECO:0000256" key="10">
    <source>
        <dbReference type="SAM" id="MobiDB-lite"/>
    </source>
</evidence>
<dbReference type="InterPro" id="IPR041634">
    <property type="entry name" value="Nup188_C"/>
</dbReference>
<organism evidence="14 15">
    <name type="scientific">Wickerhamiella sorbophila</name>
    <dbReference type="NCBI Taxonomy" id="45607"/>
    <lineage>
        <taxon>Eukaryota</taxon>
        <taxon>Fungi</taxon>
        <taxon>Dikarya</taxon>
        <taxon>Ascomycota</taxon>
        <taxon>Saccharomycotina</taxon>
        <taxon>Dipodascomycetes</taxon>
        <taxon>Dipodascales</taxon>
        <taxon>Trichomonascaceae</taxon>
        <taxon>Wickerhamiella</taxon>
    </lineage>
</organism>
<dbReference type="PANTHER" id="PTHR31431">
    <property type="entry name" value="NUCLEOPORIN NUP188 HOMOLOG"/>
    <property type="match status" value="1"/>
</dbReference>
<dbReference type="InterPro" id="IPR018864">
    <property type="entry name" value="Nucleoporin_Nup188_N"/>
</dbReference>
<dbReference type="GO" id="GO:0006405">
    <property type="term" value="P:RNA export from nucleus"/>
    <property type="evidence" value="ECO:0007669"/>
    <property type="project" value="TreeGrafter"/>
</dbReference>
<dbReference type="EMBL" id="NDIQ01000022">
    <property type="protein sequence ID" value="PRT56925.1"/>
    <property type="molecule type" value="Genomic_DNA"/>
</dbReference>
<comment type="similarity">
    <text evidence="8">Belongs to the Nup188 family.</text>
</comment>
<evidence type="ECO:0000256" key="5">
    <source>
        <dbReference type="ARBA" id="ARBA00023010"/>
    </source>
</evidence>
<feature type="domain" description="Nuclear pore protein Nup188 C-terminal" evidence="12">
    <location>
        <begin position="1138"/>
        <end position="1324"/>
    </location>
</feature>
<evidence type="ECO:0000259" key="11">
    <source>
        <dbReference type="Pfam" id="PF10487"/>
    </source>
</evidence>
<keyword evidence="6" id="KW-0906">Nuclear pore complex</keyword>